<dbReference type="PROSITE" id="PS51819">
    <property type="entry name" value="VOC"/>
    <property type="match status" value="1"/>
</dbReference>
<dbReference type="Proteomes" id="UP000199103">
    <property type="component" value="Chromosome I"/>
</dbReference>
<protein>
    <recommendedName>
        <fullName evidence="1">VOC domain-containing protein</fullName>
    </recommendedName>
</protein>
<reference evidence="2 3" key="1">
    <citation type="submission" date="2016-10" db="EMBL/GenBank/DDBJ databases">
        <authorList>
            <person name="de Groot N.N."/>
        </authorList>
    </citation>
    <scope>NUCLEOTIDE SEQUENCE [LARGE SCALE GENOMIC DNA]</scope>
    <source>
        <strain evidence="2 3">DSM 21800</strain>
    </source>
</reference>
<keyword evidence="3" id="KW-1185">Reference proteome</keyword>
<accession>A0A1H1MSM9</accession>
<proteinExistence type="predicted"/>
<dbReference type="Pfam" id="PF00903">
    <property type="entry name" value="Glyoxalase"/>
    <property type="match status" value="1"/>
</dbReference>
<dbReference type="Gene3D" id="3.10.180.10">
    <property type="entry name" value="2,3-Dihydroxybiphenyl 1,2-Dioxygenase, domain 1"/>
    <property type="match status" value="1"/>
</dbReference>
<dbReference type="OrthoDB" id="9798201at2"/>
<dbReference type="InterPro" id="IPR037523">
    <property type="entry name" value="VOC_core"/>
</dbReference>
<dbReference type="EMBL" id="LT629772">
    <property type="protein sequence ID" value="SDR89923.1"/>
    <property type="molecule type" value="Genomic_DNA"/>
</dbReference>
<sequence length="131" mass="13811">MSTGLKFDGMVIFCADISASAKFYADGLGLVQDWADDDHVAFHLPTAGNPTGAWLLLHPQTGPTITPYELGTFGVGDVDAVVDRVERIGARVTSRPADAPWGVREAAITDIDGYGLTLNAPLPERASSDPA</sequence>
<dbReference type="InterPro" id="IPR029068">
    <property type="entry name" value="Glyas_Bleomycin-R_OHBP_Dase"/>
</dbReference>
<gene>
    <name evidence="2" type="ORF">SAMN04489812_0252</name>
</gene>
<evidence type="ECO:0000313" key="2">
    <source>
        <dbReference type="EMBL" id="SDR89923.1"/>
    </source>
</evidence>
<dbReference type="RefSeq" id="WP_157683132.1">
    <property type="nucleotide sequence ID" value="NZ_LT629772.1"/>
</dbReference>
<dbReference type="PANTHER" id="PTHR36503:SF3">
    <property type="entry name" value="BLR0126 PROTEIN"/>
    <property type="match status" value="1"/>
</dbReference>
<evidence type="ECO:0000259" key="1">
    <source>
        <dbReference type="PROSITE" id="PS51819"/>
    </source>
</evidence>
<organism evidence="2 3">
    <name type="scientific">Microlunatus soli</name>
    <dbReference type="NCBI Taxonomy" id="630515"/>
    <lineage>
        <taxon>Bacteria</taxon>
        <taxon>Bacillati</taxon>
        <taxon>Actinomycetota</taxon>
        <taxon>Actinomycetes</taxon>
        <taxon>Propionibacteriales</taxon>
        <taxon>Propionibacteriaceae</taxon>
        <taxon>Microlunatus</taxon>
    </lineage>
</organism>
<feature type="domain" description="VOC" evidence="1">
    <location>
        <begin position="6"/>
        <end position="121"/>
    </location>
</feature>
<dbReference type="PANTHER" id="PTHR36503">
    <property type="entry name" value="BLR2520 PROTEIN"/>
    <property type="match status" value="1"/>
</dbReference>
<dbReference type="AlphaFoldDB" id="A0A1H1MSM9"/>
<dbReference type="InterPro" id="IPR004360">
    <property type="entry name" value="Glyas_Fos-R_dOase_dom"/>
</dbReference>
<name>A0A1H1MSM9_9ACTN</name>
<evidence type="ECO:0000313" key="3">
    <source>
        <dbReference type="Proteomes" id="UP000199103"/>
    </source>
</evidence>
<dbReference type="STRING" id="630515.SAMN04489812_0252"/>
<dbReference type="SUPFAM" id="SSF54593">
    <property type="entry name" value="Glyoxalase/Bleomycin resistance protein/Dihydroxybiphenyl dioxygenase"/>
    <property type="match status" value="1"/>
</dbReference>